<protein>
    <submittedName>
        <fullName evidence="7">Short-chain dehydrogenase</fullName>
    </submittedName>
</protein>
<dbReference type="KEGG" id="pbh:AAW51_3356"/>
<evidence type="ECO:0000259" key="6">
    <source>
        <dbReference type="SMART" id="SM00822"/>
    </source>
</evidence>
<dbReference type="PRINTS" id="PR00080">
    <property type="entry name" value="SDRFAMILY"/>
</dbReference>
<dbReference type="InterPro" id="IPR020904">
    <property type="entry name" value="Sc_DH/Rdtase_CS"/>
</dbReference>
<evidence type="ECO:0000256" key="4">
    <source>
        <dbReference type="SAM" id="MobiDB-lite"/>
    </source>
</evidence>
<dbReference type="GO" id="GO:0016020">
    <property type="term" value="C:membrane"/>
    <property type="evidence" value="ECO:0007669"/>
    <property type="project" value="TreeGrafter"/>
</dbReference>
<sequence length="330" mass="36076">MTARQIVVVTGASAGIGRATAKAFAQRGARVALLARGLDGLEGARRDVEAAGGQALVIPTDVADVQQVEAAAQRVEHEWGPIDVWVNNAMATIYAPCDQITPEDFRRATEVTYLGAVWGTLAALRYMKPRNRGVIVQVGSALAYRSIPLQAPYCGAKAALRGFTDSLRSELMHDRSAVALTMVHLSAFNTPQFDWGRTTLDKQPQPVPPIFQPELAAEAIVWASAHPRREFAVGFPAVKAMLGQKLVPGYIDRMLAGQGYSGQHTDRPLPPGRQDNLYTPVPGDHGAHGRFDDRARLKSWQWWFNTHRWLMLLAFVALGVALAALLARWL</sequence>
<keyword evidence="8" id="KW-1185">Reference proteome</keyword>
<dbReference type="InterPro" id="IPR057326">
    <property type="entry name" value="KR_dom"/>
</dbReference>
<gene>
    <name evidence="7" type="ORF">AAW51_3356</name>
</gene>
<name>A0A0G3BKX1_9BURK</name>
<dbReference type="InterPro" id="IPR036291">
    <property type="entry name" value="NAD(P)-bd_dom_sf"/>
</dbReference>
<dbReference type="GO" id="GO:0016491">
    <property type="term" value="F:oxidoreductase activity"/>
    <property type="evidence" value="ECO:0007669"/>
    <property type="project" value="UniProtKB-KW"/>
</dbReference>
<keyword evidence="5" id="KW-0812">Transmembrane</keyword>
<evidence type="ECO:0000313" key="8">
    <source>
        <dbReference type="Proteomes" id="UP000035352"/>
    </source>
</evidence>
<evidence type="ECO:0000313" key="7">
    <source>
        <dbReference type="EMBL" id="AKJ30047.1"/>
    </source>
</evidence>
<dbReference type="InterPro" id="IPR002347">
    <property type="entry name" value="SDR_fam"/>
</dbReference>
<dbReference type="PROSITE" id="PS00061">
    <property type="entry name" value="ADH_SHORT"/>
    <property type="match status" value="1"/>
</dbReference>
<keyword evidence="5" id="KW-1133">Transmembrane helix</keyword>
<feature type="transmembrane region" description="Helical" evidence="5">
    <location>
        <begin position="309"/>
        <end position="327"/>
    </location>
</feature>
<evidence type="ECO:0000256" key="5">
    <source>
        <dbReference type="SAM" id="Phobius"/>
    </source>
</evidence>
<dbReference type="PANTHER" id="PTHR44196">
    <property type="entry name" value="DEHYDROGENASE/REDUCTASE SDR FAMILY MEMBER 7B"/>
    <property type="match status" value="1"/>
</dbReference>
<feature type="region of interest" description="Disordered" evidence="4">
    <location>
        <begin position="261"/>
        <end position="283"/>
    </location>
</feature>
<dbReference type="PATRIC" id="fig|413882.6.peg.3502"/>
<dbReference type="RefSeq" id="WP_053013654.1">
    <property type="nucleotide sequence ID" value="NZ_CP011371.1"/>
</dbReference>
<dbReference type="STRING" id="413882.AAW51_3356"/>
<comment type="similarity">
    <text evidence="1 3">Belongs to the short-chain dehydrogenases/reductases (SDR) family.</text>
</comment>
<dbReference type="EMBL" id="CP011371">
    <property type="protein sequence ID" value="AKJ30047.1"/>
    <property type="molecule type" value="Genomic_DNA"/>
</dbReference>
<evidence type="ECO:0000256" key="2">
    <source>
        <dbReference type="ARBA" id="ARBA00023002"/>
    </source>
</evidence>
<evidence type="ECO:0000256" key="1">
    <source>
        <dbReference type="ARBA" id="ARBA00006484"/>
    </source>
</evidence>
<dbReference type="Proteomes" id="UP000035352">
    <property type="component" value="Chromosome"/>
</dbReference>
<organism evidence="7 8">
    <name type="scientific">Caldimonas brevitalea</name>
    <dbReference type="NCBI Taxonomy" id="413882"/>
    <lineage>
        <taxon>Bacteria</taxon>
        <taxon>Pseudomonadati</taxon>
        <taxon>Pseudomonadota</taxon>
        <taxon>Betaproteobacteria</taxon>
        <taxon>Burkholderiales</taxon>
        <taxon>Sphaerotilaceae</taxon>
        <taxon>Caldimonas</taxon>
    </lineage>
</organism>
<dbReference type="PRINTS" id="PR00081">
    <property type="entry name" value="GDHRDH"/>
</dbReference>
<dbReference type="CDD" id="cd05360">
    <property type="entry name" value="SDR_c3"/>
    <property type="match status" value="1"/>
</dbReference>
<accession>A0A0G3BKX1</accession>
<dbReference type="OrthoDB" id="9790266at2"/>
<dbReference type="AlphaFoldDB" id="A0A0G3BKX1"/>
<feature type="domain" description="Ketoreductase" evidence="6">
    <location>
        <begin position="5"/>
        <end position="188"/>
    </location>
</feature>
<dbReference type="NCBIfam" id="NF005495">
    <property type="entry name" value="PRK07109.1"/>
    <property type="match status" value="1"/>
</dbReference>
<dbReference type="PANTHER" id="PTHR44196:SF1">
    <property type="entry name" value="DEHYDROGENASE_REDUCTASE SDR FAMILY MEMBER 7B"/>
    <property type="match status" value="1"/>
</dbReference>
<dbReference type="SMART" id="SM00822">
    <property type="entry name" value="PKS_KR"/>
    <property type="match status" value="1"/>
</dbReference>
<evidence type="ECO:0000256" key="3">
    <source>
        <dbReference type="RuleBase" id="RU000363"/>
    </source>
</evidence>
<keyword evidence="2" id="KW-0560">Oxidoreductase</keyword>
<proteinExistence type="inferred from homology"/>
<dbReference type="Pfam" id="PF00106">
    <property type="entry name" value="adh_short"/>
    <property type="match status" value="1"/>
</dbReference>
<reference evidence="7 8" key="1">
    <citation type="submission" date="2015-05" db="EMBL/GenBank/DDBJ databases">
        <authorList>
            <person name="Tang B."/>
            <person name="Yu Y."/>
        </authorList>
    </citation>
    <scope>NUCLEOTIDE SEQUENCE [LARGE SCALE GENOMIC DNA]</scope>
    <source>
        <strain evidence="7 8">DSM 7029</strain>
    </source>
</reference>
<dbReference type="Gene3D" id="3.40.50.720">
    <property type="entry name" value="NAD(P)-binding Rossmann-like Domain"/>
    <property type="match status" value="1"/>
</dbReference>
<keyword evidence="5" id="KW-0472">Membrane</keyword>
<dbReference type="SUPFAM" id="SSF51735">
    <property type="entry name" value="NAD(P)-binding Rossmann-fold domains"/>
    <property type="match status" value="1"/>
</dbReference>